<dbReference type="EnsemblPlants" id="OB01G46820.1">
    <property type="protein sequence ID" value="OB01G46820.1"/>
    <property type="gene ID" value="OB01G46820"/>
</dbReference>
<protein>
    <submittedName>
        <fullName evidence="1">Uncharacterized protein</fullName>
    </submittedName>
</protein>
<sequence length="70" mass="7324">MIPPYLGELFTTGSTFDTRSLVSTNPLPAACGAAGSPRNTCLAGIDVHCFHALARLPTPLAALYWHGGLL</sequence>
<organism evidence="1">
    <name type="scientific">Oryza brachyantha</name>
    <name type="common">malo sina</name>
    <dbReference type="NCBI Taxonomy" id="4533"/>
    <lineage>
        <taxon>Eukaryota</taxon>
        <taxon>Viridiplantae</taxon>
        <taxon>Streptophyta</taxon>
        <taxon>Embryophyta</taxon>
        <taxon>Tracheophyta</taxon>
        <taxon>Spermatophyta</taxon>
        <taxon>Magnoliopsida</taxon>
        <taxon>Liliopsida</taxon>
        <taxon>Poales</taxon>
        <taxon>Poaceae</taxon>
        <taxon>BOP clade</taxon>
        <taxon>Oryzoideae</taxon>
        <taxon>Oryzeae</taxon>
        <taxon>Oryzinae</taxon>
        <taxon>Oryza</taxon>
    </lineage>
</organism>
<keyword evidence="2" id="KW-1185">Reference proteome</keyword>
<dbReference type="HOGENOM" id="CLU_2762318_0_0_1"/>
<accession>J3L626</accession>
<name>J3L626_ORYBR</name>
<dbReference type="AlphaFoldDB" id="J3L626"/>
<dbReference type="Proteomes" id="UP000006038">
    <property type="component" value="Chromosome 1"/>
</dbReference>
<reference evidence="1" key="1">
    <citation type="journal article" date="2013" name="Nat. Commun.">
        <title>Whole-genome sequencing of Oryza brachyantha reveals mechanisms underlying Oryza genome evolution.</title>
        <authorList>
            <person name="Chen J."/>
            <person name="Huang Q."/>
            <person name="Gao D."/>
            <person name="Wang J."/>
            <person name="Lang Y."/>
            <person name="Liu T."/>
            <person name="Li B."/>
            <person name="Bai Z."/>
            <person name="Luis Goicoechea J."/>
            <person name="Liang C."/>
            <person name="Chen C."/>
            <person name="Zhang W."/>
            <person name="Sun S."/>
            <person name="Liao Y."/>
            <person name="Zhang X."/>
            <person name="Yang L."/>
            <person name="Song C."/>
            <person name="Wang M."/>
            <person name="Shi J."/>
            <person name="Liu G."/>
            <person name="Liu J."/>
            <person name="Zhou H."/>
            <person name="Zhou W."/>
            <person name="Yu Q."/>
            <person name="An N."/>
            <person name="Chen Y."/>
            <person name="Cai Q."/>
            <person name="Wang B."/>
            <person name="Liu B."/>
            <person name="Min J."/>
            <person name="Huang Y."/>
            <person name="Wu H."/>
            <person name="Li Z."/>
            <person name="Zhang Y."/>
            <person name="Yin Y."/>
            <person name="Song W."/>
            <person name="Jiang J."/>
            <person name="Jackson S.A."/>
            <person name="Wing R.A."/>
            <person name="Wang J."/>
            <person name="Chen M."/>
        </authorList>
    </citation>
    <scope>NUCLEOTIDE SEQUENCE [LARGE SCALE GENOMIC DNA]</scope>
    <source>
        <strain evidence="1">cv. IRGC 101232</strain>
    </source>
</reference>
<evidence type="ECO:0000313" key="1">
    <source>
        <dbReference type="EnsemblPlants" id="OB01G46820.1"/>
    </source>
</evidence>
<dbReference type="Gramene" id="OB01G46820.1">
    <property type="protein sequence ID" value="OB01G46820.1"/>
    <property type="gene ID" value="OB01G46820"/>
</dbReference>
<evidence type="ECO:0000313" key="2">
    <source>
        <dbReference type="Proteomes" id="UP000006038"/>
    </source>
</evidence>
<proteinExistence type="predicted"/>
<reference evidence="1" key="2">
    <citation type="submission" date="2013-04" db="UniProtKB">
        <authorList>
            <consortium name="EnsemblPlants"/>
        </authorList>
    </citation>
    <scope>IDENTIFICATION</scope>
</reference>